<dbReference type="Pfam" id="PF00730">
    <property type="entry name" value="HhH-GPD"/>
    <property type="match status" value="1"/>
</dbReference>
<evidence type="ECO:0000259" key="5">
    <source>
        <dbReference type="SMART" id="SM00478"/>
    </source>
</evidence>
<dbReference type="EMBL" id="BORQ01000001">
    <property type="protein sequence ID" value="GIO29256.1"/>
    <property type="molecule type" value="Genomic_DNA"/>
</dbReference>
<dbReference type="SMART" id="SM00478">
    <property type="entry name" value="ENDO3c"/>
    <property type="match status" value="1"/>
</dbReference>
<keyword evidence="4" id="KW-0234">DNA repair</keyword>
<dbReference type="GO" id="GO:0043916">
    <property type="term" value="F:DNA-7-methylguanine glycosylase activity"/>
    <property type="evidence" value="ECO:0007669"/>
    <property type="project" value="TreeGrafter"/>
</dbReference>
<accession>A0A919XAW1</accession>
<keyword evidence="6" id="KW-0378">Hydrolase</keyword>
<evidence type="ECO:0000313" key="6">
    <source>
        <dbReference type="EMBL" id="GIO29256.1"/>
    </source>
</evidence>
<dbReference type="InterPro" id="IPR051912">
    <property type="entry name" value="Alkylbase_DNA_Glycosylase/TA"/>
</dbReference>
<feature type="domain" description="HhH-GPD" evidence="5">
    <location>
        <begin position="53"/>
        <end position="204"/>
    </location>
</feature>
<dbReference type="EC" id="3.2.2.21" evidence="2"/>
<dbReference type="GO" id="GO:0032131">
    <property type="term" value="F:alkylated DNA binding"/>
    <property type="evidence" value="ECO:0007669"/>
    <property type="project" value="TreeGrafter"/>
</dbReference>
<dbReference type="SUPFAM" id="SSF48150">
    <property type="entry name" value="DNA-glycosylase"/>
    <property type="match status" value="1"/>
</dbReference>
<reference evidence="6" key="1">
    <citation type="submission" date="2021-03" db="EMBL/GenBank/DDBJ databases">
        <title>Antimicrobial resistance genes in bacteria isolated from Japanese honey, and their potential for conferring macrolide and lincosamide resistance in the American foulbrood pathogen Paenibacillus larvae.</title>
        <authorList>
            <person name="Okamoto M."/>
            <person name="Kumagai M."/>
            <person name="Kanamori H."/>
            <person name="Takamatsu D."/>
        </authorList>
    </citation>
    <scope>NUCLEOTIDE SEQUENCE</scope>
    <source>
        <strain evidence="6">J2TS6</strain>
    </source>
</reference>
<comment type="caution">
    <text evidence="6">The sequence shown here is derived from an EMBL/GenBank/DDBJ whole genome shotgun (WGS) entry which is preliminary data.</text>
</comment>
<dbReference type="Gene3D" id="1.10.1670.40">
    <property type="match status" value="1"/>
</dbReference>
<dbReference type="InterPro" id="IPR003265">
    <property type="entry name" value="HhH-GPD_domain"/>
</dbReference>
<evidence type="ECO:0000256" key="3">
    <source>
        <dbReference type="ARBA" id="ARBA00022763"/>
    </source>
</evidence>
<dbReference type="AlphaFoldDB" id="A0A919XAW1"/>
<keyword evidence="6" id="KW-0326">Glycosidase</keyword>
<dbReference type="GO" id="GO:0008725">
    <property type="term" value="F:DNA-3-methyladenine glycosylase activity"/>
    <property type="evidence" value="ECO:0007669"/>
    <property type="project" value="TreeGrafter"/>
</dbReference>
<dbReference type="PANTHER" id="PTHR43003:SF5">
    <property type="entry name" value="DNA-3-METHYLADENINE GLYCOSYLASE"/>
    <property type="match status" value="1"/>
</dbReference>
<dbReference type="GO" id="GO:0032993">
    <property type="term" value="C:protein-DNA complex"/>
    <property type="evidence" value="ECO:0007669"/>
    <property type="project" value="TreeGrafter"/>
</dbReference>
<protein>
    <recommendedName>
        <fullName evidence="2">DNA-3-methyladenine glycosylase II</fullName>
        <ecNumber evidence="2">3.2.2.21</ecNumber>
    </recommendedName>
</protein>
<dbReference type="CDD" id="cd00056">
    <property type="entry name" value="ENDO3c"/>
    <property type="match status" value="1"/>
</dbReference>
<dbReference type="PANTHER" id="PTHR43003">
    <property type="entry name" value="DNA-3-METHYLADENINE GLYCOSYLASE"/>
    <property type="match status" value="1"/>
</dbReference>
<proteinExistence type="predicted"/>
<dbReference type="GO" id="GO:0006285">
    <property type="term" value="P:base-excision repair, AP site formation"/>
    <property type="evidence" value="ECO:0007669"/>
    <property type="project" value="TreeGrafter"/>
</dbReference>
<evidence type="ECO:0000256" key="1">
    <source>
        <dbReference type="ARBA" id="ARBA00000086"/>
    </source>
</evidence>
<evidence type="ECO:0000256" key="4">
    <source>
        <dbReference type="ARBA" id="ARBA00023204"/>
    </source>
</evidence>
<name>A0A919XAW1_9BACL</name>
<dbReference type="GO" id="GO:0006307">
    <property type="term" value="P:DNA alkylation repair"/>
    <property type="evidence" value="ECO:0007669"/>
    <property type="project" value="TreeGrafter"/>
</dbReference>
<keyword evidence="3" id="KW-0227">DNA damage</keyword>
<dbReference type="GO" id="GO:0005737">
    <property type="term" value="C:cytoplasm"/>
    <property type="evidence" value="ECO:0007669"/>
    <property type="project" value="TreeGrafter"/>
</dbReference>
<sequence length="205" mass="22919">MLSESTTFFQYGEIEITALRGADPVLGAAMDRIGFLKRPTTPDLFKALAQAVVGQLISVKAAQSVWERMVARFGRIDPPSITAQSPEELRACGLTMKKAACIYRTACRMESGELDLDELALLPDTEVVRRLTSLDGIGVWTAEMLLLHALERPDVVSWGDVAIRRGMMKLYGLDGLTKKEFDRYRELYSPYGSVASIYLWEISYE</sequence>
<dbReference type="Proteomes" id="UP000679779">
    <property type="component" value="Unassembled WGS sequence"/>
</dbReference>
<evidence type="ECO:0000256" key="2">
    <source>
        <dbReference type="ARBA" id="ARBA00012000"/>
    </source>
</evidence>
<dbReference type="InterPro" id="IPR011257">
    <property type="entry name" value="DNA_glycosylase"/>
</dbReference>
<evidence type="ECO:0000313" key="7">
    <source>
        <dbReference type="Proteomes" id="UP000679779"/>
    </source>
</evidence>
<keyword evidence="7" id="KW-1185">Reference proteome</keyword>
<dbReference type="Gene3D" id="1.10.340.30">
    <property type="entry name" value="Hypothetical protein, domain 2"/>
    <property type="match status" value="1"/>
</dbReference>
<comment type="catalytic activity">
    <reaction evidence="1">
        <text>Hydrolysis of alkylated DNA, releasing 3-methyladenine, 3-methylguanine, 7-methylguanine and 7-methyladenine.</text>
        <dbReference type="EC" id="3.2.2.21"/>
    </reaction>
</comment>
<dbReference type="RefSeq" id="WP_160038347.1">
    <property type="nucleotide sequence ID" value="NZ_BORQ01000001.1"/>
</dbReference>
<organism evidence="6 7">
    <name type="scientific">Paenibacillus albilobatus</name>
    <dbReference type="NCBI Taxonomy" id="2716884"/>
    <lineage>
        <taxon>Bacteria</taxon>
        <taxon>Bacillati</taxon>
        <taxon>Bacillota</taxon>
        <taxon>Bacilli</taxon>
        <taxon>Bacillales</taxon>
        <taxon>Paenibacillaceae</taxon>
        <taxon>Paenibacillus</taxon>
    </lineage>
</organism>
<gene>
    <name evidence="6" type="ORF">J2TS6_03970</name>
</gene>